<evidence type="ECO:0000256" key="4">
    <source>
        <dbReference type="SAM" id="SignalP"/>
    </source>
</evidence>
<gene>
    <name evidence="6" type="ORF">EAH81_03040</name>
</gene>
<dbReference type="EMBL" id="RCZH01000002">
    <property type="protein sequence ID" value="TPG44467.1"/>
    <property type="molecule type" value="Genomic_DNA"/>
</dbReference>
<keyword evidence="2 4" id="KW-0732">Signal</keyword>
<feature type="signal peptide" evidence="4">
    <location>
        <begin position="1"/>
        <end position="18"/>
    </location>
</feature>
<dbReference type="InterPro" id="IPR001611">
    <property type="entry name" value="Leu-rich_rpt"/>
</dbReference>
<dbReference type="SUPFAM" id="SSF52058">
    <property type="entry name" value="L domain-like"/>
    <property type="match status" value="6"/>
</dbReference>
<keyword evidence="7" id="KW-1185">Reference proteome</keyword>
<organism evidence="6 7">
    <name type="scientific">Flavobacterium pectinovorum</name>
    <dbReference type="NCBI Taxonomy" id="29533"/>
    <lineage>
        <taxon>Bacteria</taxon>
        <taxon>Pseudomonadati</taxon>
        <taxon>Bacteroidota</taxon>
        <taxon>Flavobacteriia</taxon>
        <taxon>Flavobacteriales</taxon>
        <taxon>Flavobacteriaceae</taxon>
        <taxon>Flavobacterium</taxon>
    </lineage>
</organism>
<evidence type="ECO:0000313" key="7">
    <source>
        <dbReference type="Proteomes" id="UP000319700"/>
    </source>
</evidence>
<evidence type="ECO:0000256" key="1">
    <source>
        <dbReference type="ARBA" id="ARBA00022614"/>
    </source>
</evidence>
<dbReference type="OrthoDB" id="3179827at2"/>
<evidence type="ECO:0000256" key="2">
    <source>
        <dbReference type="ARBA" id="ARBA00022729"/>
    </source>
</evidence>
<dbReference type="PANTHER" id="PTHR47566:SF1">
    <property type="entry name" value="PROTEIN NUD1"/>
    <property type="match status" value="1"/>
</dbReference>
<keyword evidence="3" id="KW-0677">Repeat</keyword>
<evidence type="ECO:0000256" key="3">
    <source>
        <dbReference type="ARBA" id="ARBA00022737"/>
    </source>
</evidence>
<feature type="chain" id="PRO_5021349242" evidence="4">
    <location>
        <begin position="19"/>
        <end position="2200"/>
    </location>
</feature>
<reference evidence="6 7" key="1">
    <citation type="journal article" date="2019" name="Environ. Microbiol.">
        <title>Species interactions and distinct microbial communities in high Arctic permafrost affected cryosols are associated with the CH4 and CO2 gas fluxes.</title>
        <authorList>
            <person name="Altshuler I."/>
            <person name="Hamel J."/>
            <person name="Turney S."/>
            <person name="Magnuson E."/>
            <person name="Levesque R."/>
            <person name="Greer C."/>
            <person name="Whyte L.G."/>
        </authorList>
    </citation>
    <scope>NUCLEOTIDE SEQUENCE [LARGE SCALE GENOMIC DNA]</scope>
    <source>
        <strain evidence="6 7">42</strain>
    </source>
</reference>
<comment type="caution">
    <text evidence="6">The sequence shown here is derived from an EMBL/GenBank/DDBJ whole genome shotgun (WGS) entry which is preliminary data.</text>
</comment>
<feature type="domain" description="Secretion system C-terminal sorting" evidence="5">
    <location>
        <begin position="2129"/>
        <end position="2199"/>
    </location>
</feature>
<dbReference type="InterPro" id="IPR052574">
    <property type="entry name" value="CDIRP"/>
</dbReference>
<proteinExistence type="predicted"/>
<dbReference type="Proteomes" id="UP000319700">
    <property type="component" value="Unassembled WGS sequence"/>
</dbReference>
<dbReference type="GO" id="GO:0035591">
    <property type="term" value="F:signaling adaptor activity"/>
    <property type="evidence" value="ECO:0007669"/>
    <property type="project" value="TreeGrafter"/>
</dbReference>
<sequence>MKTKLLLLLLLANFSIYAQNTVIPDINFENKLISLGIDSGVADGQVLTNNISGIKSVDVSNSSITNLTGIQDFIALTTLKCDDNPLTSVNISSNLALKDISFTNTKITSINLSANIDLERAIFIRTPLASIDISANINLTELNISPGGFTEGQDGPGNITNLDLSHNPNLKILNCSYHRIINLDLSLNPLLEVLNCGGNKETNLDLSKNTALTNLNLSNSFLPTIDLAANVNLTTLSIYDSHMVSIDLSKNTALQSLDARYAVYLKEINLKNGKNNLITSSKLYLTKTPGLYCVLVDDVAFSETNWASSKDSWLKYSVVCESPKYTLIPDVEFEKILILKGFDGPLDGKILTSAAAAITELDLKYSNYQAITDLTGIEDFAALELLTTPGKLGKLNVTKNIALKKLDCSNADLTTLDVSNNVNLITLDCSFNKLNLLDVSNNKLLNELNVGSNDLTNLNISQNKALIKLLAYDNQFTNLDFSNNLSLEIVNCGRNNLTTVDFSVNTELTEILCYENKLTNLDLTNNLALKSLNIYKSDLSTLDLSKNTLLKTLQVYDNLNLTELNLKNGNNNAITTAYLLNNTSLSCVLVDDVNYSNTNWKNKENWTTYSLTCVAPAYTLIPDIEFEKALISQKYDAVLDGKILTARAAEVKTLSLQNYAEITDLTGIEDFTSLESLSTYSSPGGKLKSLNLTKNISLKTLAANYTQITSLDLSKNIVLTSLNLSRNSSLSELNLKNQNNALLTNASINLTGNKILTCILVDDITFSNTNWADKKDLWATYSVVCGAPQYTLIPDIEFEKALISDGIDNIQDGKVLTARIAVEKKIDYRYTSYQAITDLTGIEDFTALEILNTPGNKIGKLNTTKNTALKTLNCSGENLSSLDLTNNKDLVSLNCSSNKFATIDVSANLALESLNLNSNVLTSLDIQTNTNLTSLNIGFNTSLKTVNLSKNTNLVTLSAFLTGLENLDVSTNQKLTSISCNSSKITRLDVSNNTALTTLNCQNNLLKSLNLQNGNNASFSTSLNFKNNPNLTCIQVDDIAYADANWASFKDSTAKYNLDCATYTLIPDSNFEDKLILLNIDKDGKNGKVKTESIASITSLNVSDSNISDLTGLQDFTNLTELNCSSNSLVALDINANKNLSLLNCSTNQLTALNLDNNTSLTDVNCAYNSITSLSVTKNPSLIKIDFSNNALNILNLKNGFNTNLDWFSVNFTKNPALSCIQVDNAQYSNDNWNGKLDKTSYFTEDCTAFTLIPDSNFEDKLIELKIDIDGKNGKVLTSTISKVTDLNVQLSEIKDLTGIEGFTALEYLNCQFNTLSSLDVSKNLKLIELYSHGNDLTTLNVSANTELTTLQCNKNQITNLDISKNTKLVYINASENNLKSLNLKNGNNTNFQGALLFKNPDLSCILVDNQAFANTSPSIFFKDEAANFNDVECILYTLIPDVNFENKLIALGIDSGTPDGKVATSKISALTELNLYGASISDLTGIQDFASLTSLNCMSNQLTTLDISQNLALTDLNAMYNKLTTLDTSKNIALENLSLSYNEITSLDLSKNANLSLLSCASNKLTNIDVSNNKTLSTLWCPSNELTTLDLSQNTSLISITCSENKLTNVNIRNGKNSSMQLAPYVIDFTKNPLLTCILVDDALYSNKNWGSFKDSSASYSTVDCSQIIAIPDPAFEDKLIALEIDKDGKNGSVLNSSIVNISSLNVSSSTIKDLTGIEGFTNLTVLDCSGNLISNLNLSQNKFLATLDCNNNKLLSLNVKNGDKTNFSSGSNFSNNTDLTCIQVEDADYATTNWTSIKDATANYNVDCNAYTSIPDSNFEDKLIALNIDKDGKNGKVLSANIKKVTYLDLSSSNISDMTGIEDFIALTELNCTSNTISNIDVTHNKSLITLTLHDNNLTTLDLTANTELFNVMFSKNQIETIDLSQNKKLHYLAADDNLLTAIDVSLNTELESFYCINNKITTIDVTNLPNLLDLSIGLNKISEINLSKNTKLAIFQCFLNNLSSLDLSQNVLLKRLNAANNQLISLDLSHNPLLELVYIVFNPLTTLNLQNGNNENFILPSSSGTDKKSAVDACSFLNNKNLSCIQVDNVEFSNAKWQNIKDATTNYSNTCKNLGIEDSVFDKVVVYPNPTKGEVTISNATLEKATVYNTLGQLVRSFTLDSANTNNTIDLSGLPRGVYYVYLINQDAASAKKVIVE</sequence>
<dbReference type="PROSITE" id="PS51450">
    <property type="entry name" value="LRR"/>
    <property type="match status" value="1"/>
</dbReference>
<evidence type="ECO:0000313" key="6">
    <source>
        <dbReference type="EMBL" id="TPG44467.1"/>
    </source>
</evidence>
<dbReference type="STRING" id="29533.SAMN05444387_1730"/>
<dbReference type="InterPro" id="IPR026444">
    <property type="entry name" value="Secre_tail"/>
</dbReference>
<dbReference type="InterPro" id="IPR032675">
    <property type="entry name" value="LRR_dom_sf"/>
</dbReference>
<dbReference type="PANTHER" id="PTHR47566">
    <property type="match status" value="1"/>
</dbReference>
<accession>A0A502F3N9</accession>
<dbReference type="Gene3D" id="3.80.10.10">
    <property type="entry name" value="Ribonuclease Inhibitor"/>
    <property type="match status" value="9"/>
</dbReference>
<dbReference type="RefSeq" id="WP_140503619.1">
    <property type="nucleotide sequence ID" value="NZ_RCZH01000002.1"/>
</dbReference>
<protein>
    <submittedName>
        <fullName evidence="6">T9SS C-terminal target domain-containing protein</fullName>
    </submittedName>
</protein>
<dbReference type="NCBIfam" id="TIGR04183">
    <property type="entry name" value="Por_Secre_tail"/>
    <property type="match status" value="1"/>
</dbReference>
<name>A0A502F3N9_9FLAO</name>
<dbReference type="Pfam" id="PF18962">
    <property type="entry name" value="Por_Secre_tail"/>
    <property type="match status" value="1"/>
</dbReference>
<evidence type="ECO:0000259" key="5">
    <source>
        <dbReference type="Pfam" id="PF18962"/>
    </source>
</evidence>
<keyword evidence="1" id="KW-0433">Leucine-rich repeat</keyword>